<dbReference type="AlphaFoldDB" id="A0A397SWH8"/>
<accession>A0A397SWH8</accession>
<comment type="caution">
    <text evidence="1">The sequence shown here is derived from an EMBL/GenBank/DDBJ whole genome shotgun (WGS) entry which is preliminary data.</text>
</comment>
<sequence>MGRGNSNGSSPVTHISFQSDTEKWETVFQALQSGMEREIFSKLFSLEWEGKCSILKSETVLFAFGLALKIGNNSPLLWFGYLELGNGSWISFQTWKTEIFSSRNSRLKTFSSENLGLEIFSSGNLESET</sequence>
<name>A0A397SWH8_9GLOM</name>
<reference evidence="1 2" key="1">
    <citation type="submission" date="2018-06" db="EMBL/GenBank/DDBJ databases">
        <title>Comparative genomics reveals the genomic features of Rhizophagus irregularis, R. cerebriforme, R. diaphanum and Gigaspora rosea, and their symbiotic lifestyle signature.</title>
        <authorList>
            <person name="Morin E."/>
            <person name="San Clemente H."/>
            <person name="Chen E.C.H."/>
            <person name="De La Providencia I."/>
            <person name="Hainaut M."/>
            <person name="Kuo A."/>
            <person name="Kohler A."/>
            <person name="Murat C."/>
            <person name="Tang N."/>
            <person name="Roy S."/>
            <person name="Loubradou J."/>
            <person name="Henrissat B."/>
            <person name="Grigoriev I.V."/>
            <person name="Corradi N."/>
            <person name="Roux C."/>
            <person name="Martin F.M."/>
        </authorList>
    </citation>
    <scope>NUCLEOTIDE SEQUENCE [LARGE SCALE GENOMIC DNA]</scope>
    <source>
        <strain evidence="1 2">DAOM 227022</strain>
    </source>
</reference>
<evidence type="ECO:0000313" key="1">
    <source>
        <dbReference type="EMBL" id="RIA88365.1"/>
    </source>
</evidence>
<dbReference type="Proteomes" id="UP000265703">
    <property type="component" value="Unassembled WGS sequence"/>
</dbReference>
<gene>
    <name evidence="1" type="ORF">C1645_826426</name>
</gene>
<protein>
    <submittedName>
        <fullName evidence="1">Uncharacterized protein</fullName>
    </submittedName>
</protein>
<evidence type="ECO:0000313" key="2">
    <source>
        <dbReference type="Proteomes" id="UP000265703"/>
    </source>
</evidence>
<proteinExistence type="predicted"/>
<dbReference type="EMBL" id="QKYT01000266">
    <property type="protein sequence ID" value="RIA88365.1"/>
    <property type="molecule type" value="Genomic_DNA"/>
</dbReference>
<organism evidence="1 2">
    <name type="scientific">Glomus cerebriforme</name>
    <dbReference type="NCBI Taxonomy" id="658196"/>
    <lineage>
        <taxon>Eukaryota</taxon>
        <taxon>Fungi</taxon>
        <taxon>Fungi incertae sedis</taxon>
        <taxon>Mucoromycota</taxon>
        <taxon>Glomeromycotina</taxon>
        <taxon>Glomeromycetes</taxon>
        <taxon>Glomerales</taxon>
        <taxon>Glomeraceae</taxon>
        <taxon>Glomus</taxon>
    </lineage>
</organism>
<keyword evidence="2" id="KW-1185">Reference proteome</keyword>